<dbReference type="Gene3D" id="2.60.40.420">
    <property type="entry name" value="Cupredoxins - blue copper proteins"/>
    <property type="match status" value="1"/>
</dbReference>
<gene>
    <name evidence="4" type="ORF">Daesc_005455</name>
</gene>
<accession>A0AAX6MKJ0</accession>
<comment type="caution">
    <text evidence="4">The sequence shown here is derived from an EMBL/GenBank/DDBJ whole genome shotgun (WGS) entry which is preliminary data.</text>
</comment>
<feature type="signal peptide" evidence="3">
    <location>
        <begin position="1"/>
        <end position="19"/>
    </location>
</feature>
<dbReference type="PANTHER" id="PTHR34883:SF8">
    <property type="entry name" value="EXTRACELLULAR SERINE-RICH PROTEIN (AFU_ORTHOLOGUE AFUA_6G00670)"/>
    <property type="match status" value="1"/>
</dbReference>
<keyword evidence="2" id="KW-0812">Transmembrane</keyword>
<name>A0AAX6MKJ0_9PEZI</name>
<dbReference type="PANTHER" id="PTHR34883">
    <property type="entry name" value="SERINE-RICH PROTEIN, PUTATIVE-RELATED-RELATED"/>
    <property type="match status" value="1"/>
</dbReference>
<dbReference type="Proteomes" id="UP001369815">
    <property type="component" value="Unassembled WGS sequence"/>
</dbReference>
<feature type="compositionally biased region" description="Pro residues" evidence="1">
    <location>
        <begin position="278"/>
        <end position="291"/>
    </location>
</feature>
<keyword evidence="3" id="KW-0732">Signal</keyword>
<dbReference type="SUPFAM" id="SSF49503">
    <property type="entry name" value="Cupredoxins"/>
    <property type="match status" value="1"/>
</dbReference>
<evidence type="ECO:0000313" key="4">
    <source>
        <dbReference type="EMBL" id="KAK6953155.1"/>
    </source>
</evidence>
<reference evidence="4 5" key="1">
    <citation type="journal article" date="2024" name="Front Chem Biol">
        <title>Unveiling the potential of Daldinia eschscholtzii MFLUCC 19-0629 through bioactivity and bioinformatics studies for enhanced sustainable agriculture production.</title>
        <authorList>
            <person name="Brooks S."/>
            <person name="Weaver J.A."/>
            <person name="Klomchit A."/>
            <person name="Alharthi S.A."/>
            <person name="Onlamun T."/>
            <person name="Nurani R."/>
            <person name="Vong T.K."/>
            <person name="Alberti F."/>
            <person name="Greco C."/>
        </authorList>
    </citation>
    <scope>NUCLEOTIDE SEQUENCE [LARGE SCALE GENOMIC DNA]</scope>
    <source>
        <strain evidence="4">MFLUCC 19-0629</strain>
    </source>
</reference>
<evidence type="ECO:0000313" key="5">
    <source>
        <dbReference type="Proteomes" id="UP001369815"/>
    </source>
</evidence>
<evidence type="ECO:0000256" key="2">
    <source>
        <dbReference type="SAM" id="Phobius"/>
    </source>
</evidence>
<evidence type="ECO:0000256" key="1">
    <source>
        <dbReference type="SAM" id="MobiDB-lite"/>
    </source>
</evidence>
<keyword evidence="5" id="KW-1185">Reference proteome</keyword>
<feature type="chain" id="PRO_5043590164" evidence="3">
    <location>
        <begin position="20"/>
        <end position="299"/>
    </location>
</feature>
<keyword evidence="2" id="KW-0472">Membrane</keyword>
<organism evidence="4 5">
    <name type="scientific">Daldinia eschscholtzii</name>
    <dbReference type="NCBI Taxonomy" id="292717"/>
    <lineage>
        <taxon>Eukaryota</taxon>
        <taxon>Fungi</taxon>
        <taxon>Dikarya</taxon>
        <taxon>Ascomycota</taxon>
        <taxon>Pezizomycotina</taxon>
        <taxon>Sordariomycetes</taxon>
        <taxon>Xylariomycetidae</taxon>
        <taxon>Xylariales</taxon>
        <taxon>Hypoxylaceae</taxon>
        <taxon>Daldinia</taxon>
    </lineage>
</organism>
<dbReference type="InterPro" id="IPR008972">
    <property type="entry name" value="Cupredoxin"/>
</dbReference>
<protein>
    <submittedName>
        <fullName evidence="4">Uncharacterized protein</fullName>
    </submittedName>
</protein>
<feature type="region of interest" description="Disordered" evidence="1">
    <location>
        <begin position="136"/>
        <end position="175"/>
    </location>
</feature>
<dbReference type="EMBL" id="JBANMG010000005">
    <property type="protein sequence ID" value="KAK6953155.1"/>
    <property type="molecule type" value="Genomic_DNA"/>
</dbReference>
<evidence type="ECO:0000256" key="3">
    <source>
        <dbReference type="SAM" id="SignalP"/>
    </source>
</evidence>
<feature type="compositionally biased region" description="Low complexity" evidence="1">
    <location>
        <begin position="146"/>
        <end position="160"/>
    </location>
</feature>
<proteinExistence type="predicted"/>
<sequence>MKSLFLLIAAAATFSPIYAQTETTGGDEPTTTKSNEAVTHTVRVGLQHDFQPDTIKADPGDKIRFEFYPKNHSVVRADFKKPCIPWELTNDPAESFFSGPVEQDTVQSPIPSWDLENETFTLDIQKAFVENSTFQLSPGEAFPDESSPSSTAGSGSNPTATPEDTDSSASGSGGTSLSGGAIAGIAIGGVAVIAGIVALVYFCGRKGGIEKGYRRSKLMNTAPPQIVEANYNDYGAKSPPMGSPYAVSYSDPYRSPSPGAVSSQVGSPHNSYLGHPSPGFPPYGPASPPFPGQEQYPLL</sequence>
<dbReference type="InterPro" id="IPR052953">
    <property type="entry name" value="Ser-rich/MCO-related"/>
</dbReference>
<dbReference type="AlphaFoldDB" id="A0AAX6MKJ0"/>
<feature type="region of interest" description="Disordered" evidence="1">
    <location>
        <begin position="247"/>
        <end position="299"/>
    </location>
</feature>
<feature type="transmembrane region" description="Helical" evidence="2">
    <location>
        <begin position="181"/>
        <end position="204"/>
    </location>
</feature>
<keyword evidence="2" id="KW-1133">Transmembrane helix</keyword>
<feature type="compositionally biased region" description="Polar residues" evidence="1">
    <location>
        <begin position="260"/>
        <end position="270"/>
    </location>
</feature>